<dbReference type="PANTHER" id="PTHR36108:SF13">
    <property type="entry name" value="COLOSSIN-B-RELATED"/>
    <property type="match status" value="1"/>
</dbReference>
<dbReference type="Proteomes" id="UP000029622">
    <property type="component" value="Unassembled WGS sequence"/>
</dbReference>
<dbReference type="STRING" id="1156417.Y919_05110"/>
<proteinExistence type="inferred from homology"/>
<protein>
    <recommendedName>
        <fullName evidence="6">Collagen-binding protein</fullName>
    </recommendedName>
</protein>
<evidence type="ECO:0008006" key="6">
    <source>
        <dbReference type="Google" id="ProtNLM"/>
    </source>
</evidence>
<reference evidence="4 5" key="1">
    <citation type="submission" date="2013-12" db="EMBL/GenBank/DDBJ databases">
        <title>Draft genome sequence of Caloranaerobacter sp. H53214.</title>
        <authorList>
            <person name="Jiang L.J."/>
            <person name="Shao Z.Z."/>
            <person name="Long M.N."/>
        </authorList>
    </citation>
    <scope>NUCLEOTIDE SEQUENCE [LARGE SCALE GENOMIC DNA]</scope>
    <source>
        <strain evidence="4 5">H53214</strain>
    </source>
</reference>
<evidence type="ECO:0000256" key="1">
    <source>
        <dbReference type="ARBA" id="ARBA00007257"/>
    </source>
</evidence>
<dbReference type="InterPro" id="IPR008969">
    <property type="entry name" value="CarboxyPept-like_regulatory"/>
</dbReference>
<dbReference type="InterPro" id="IPR013783">
    <property type="entry name" value="Ig-like_fold"/>
</dbReference>
<keyword evidence="3" id="KW-0732">Signal</keyword>
<accession>A0A096CVQ3</accession>
<sequence>MAECKELYKLGQSETRSLVDLGEEIRIDLQLEDNIHIDQGTVFGKVTDGNGNPIEGVTVKITDNQYNPLYHGVTDVNGEYTISGVSPEEQYLIFATKDGFNIIQGISFAMQAGQQIERNFTLTPVSSTNNSLIAGDVTDEQGTPLQGAMVRLIDNTDPNNPQILKTTYTNEYGQFVFFDLAQGIYSVSTSKLGYTSVDINVVIDAPYQVRNIVVSLPIDPVTRKGTINGIIKDKAGVPIEGAFVILFRVDTDEEGKEILTPIRMTKTNSEGLYIFEQVEQGNYKIKANKQIPEATA</sequence>
<name>A0A096CVQ3_9FIRM</name>
<dbReference type="SUPFAM" id="SSF49464">
    <property type="entry name" value="Carboxypeptidase regulatory domain-like"/>
    <property type="match status" value="2"/>
</dbReference>
<dbReference type="AlphaFoldDB" id="A0A096CVQ3"/>
<dbReference type="EMBL" id="AZTB01000019">
    <property type="protein sequence ID" value="KGG80614.1"/>
    <property type="molecule type" value="Genomic_DNA"/>
</dbReference>
<dbReference type="Gene3D" id="2.60.40.10">
    <property type="entry name" value="Immunoglobulins"/>
    <property type="match status" value="1"/>
</dbReference>
<dbReference type="Pfam" id="PF13620">
    <property type="entry name" value="CarboxypepD_reg"/>
    <property type="match status" value="3"/>
</dbReference>
<evidence type="ECO:0000256" key="3">
    <source>
        <dbReference type="ARBA" id="ARBA00022729"/>
    </source>
</evidence>
<dbReference type="Gene3D" id="2.60.40.1120">
    <property type="entry name" value="Carboxypeptidase-like, regulatory domain"/>
    <property type="match status" value="2"/>
</dbReference>
<evidence type="ECO:0000256" key="2">
    <source>
        <dbReference type="ARBA" id="ARBA00022525"/>
    </source>
</evidence>
<comment type="caution">
    <text evidence="4">The sequence shown here is derived from an EMBL/GenBank/DDBJ whole genome shotgun (WGS) entry which is preliminary data.</text>
</comment>
<keyword evidence="2" id="KW-0964">Secreted</keyword>
<dbReference type="RefSeq" id="WP_035162997.1">
    <property type="nucleotide sequence ID" value="NZ_AZTB01000019.1"/>
</dbReference>
<evidence type="ECO:0000313" key="4">
    <source>
        <dbReference type="EMBL" id="KGG80614.1"/>
    </source>
</evidence>
<gene>
    <name evidence="4" type="ORF">Y919_05110</name>
</gene>
<comment type="similarity">
    <text evidence="1">Belongs to the serine-aspartate repeat-containing protein (SDr) family.</text>
</comment>
<dbReference type="PANTHER" id="PTHR36108">
    <property type="entry name" value="COLOSSIN-B-RELATED"/>
    <property type="match status" value="1"/>
</dbReference>
<dbReference type="SUPFAM" id="SSF49478">
    <property type="entry name" value="Cna protein B-type domain"/>
    <property type="match status" value="1"/>
</dbReference>
<evidence type="ECO:0000313" key="5">
    <source>
        <dbReference type="Proteomes" id="UP000029622"/>
    </source>
</evidence>
<organism evidence="4 5">
    <name type="scientific">Caloranaerobacter azorensis H53214</name>
    <dbReference type="NCBI Taxonomy" id="1156417"/>
    <lineage>
        <taxon>Bacteria</taxon>
        <taxon>Bacillati</taxon>
        <taxon>Bacillota</taxon>
        <taxon>Tissierellia</taxon>
        <taxon>Tissierellales</taxon>
        <taxon>Thermohalobacteraceae</taxon>
        <taxon>Caloranaerobacter</taxon>
    </lineage>
</organism>